<name>A0A380EPS3_STAAU</name>
<organism evidence="2 3">
    <name type="scientific">Staphylococcus aureus</name>
    <dbReference type="NCBI Taxonomy" id="1280"/>
    <lineage>
        <taxon>Bacteria</taxon>
        <taxon>Bacillati</taxon>
        <taxon>Bacillota</taxon>
        <taxon>Bacilli</taxon>
        <taxon>Bacillales</taxon>
        <taxon>Staphylococcaceae</taxon>
        <taxon>Staphylococcus</taxon>
    </lineage>
</organism>
<accession>A0A380EPS3</accession>
<dbReference type="InterPro" id="IPR003495">
    <property type="entry name" value="CobW/HypB/UreG_nucleotide-bd"/>
</dbReference>
<protein>
    <submittedName>
        <fullName evidence="2">GTPases (G3E family)</fullName>
    </submittedName>
</protein>
<dbReference type="InterPro" id="IPR027417">
    <property type="entry name" value="P-loop_NTPase"/>
</dbReference>
<sequence length="41" mass="4355">MKIVIIGGFLGGGKTTVLNHLLAESLKESLKPAVIMNEFGK</sequence>
<evidence type="ECO:0000313" key="3">
    <source>
        <dbReference type="Proteomes" id="UP000254116"/>
    </source>
</evidence>
<proteinExistence type="predicted"/>
<dbReference type="AlphaFoldDB" id="A0A380EPS3"/>
<dbReference type="EMBL" id="UHBY01000003">
    <property type="protein sequence ID" value="SUL37974.1"/>
    <property type="molecule type" value="Genomic_DNA"/>
</dbReference>
<gene>
    <name evidence="2" type="primary">cobW_3</name>
    <name evidence="2" type="ORF">NCTC10702_03994</name>
</gene>
<dbReference type="Gene3D" id="3.40.50.300">
    <property type="entry name" value="P-loop containing nucleotide triphosphate hydrolases"/>
    <property type="match status" value="1"/>
</dbReference>
<dbReference type="Proteomes" id="UP000254116">
    <property type="component" value="Unassembled WGS sequence"/>
</dbReference>
<evidence type="ECO:0000259" key="1">
    <source>
        <dbReference type="Pfam" id="PF02492"/>
    </source>
</evidence>
<feature type="domain" description="CobW/HypB/UreG nucleotide-binding" evidence="1">
    <location>
        <begin position="3"/>
        <end position="40"/>
    </location>
</feature>
<dbReference type="SUPFAM" id="SSF52540">
    <property type="entry name" value="P-loop containing nucleoside triphosphate hydrolases"/>
    <property type="match status" value="1"/>
</dbReference>
<evidence type="ECO:0000313" key="2">
    <source>
        <dbReference type="EMBL" id="SUL37974.1"/>
    </source>
</evidence>
<reference evidence="2 3" key="1">
    <citation type="submission" date="2018-06" db="EMBL/GenBank/DDBJ databases">
        <authorList>
            <consortium name="Pathogen Informatics"/>
            <person name="Doyle S."/>
        </authorList>
    </citation>
    <scope>NUCLEOTIDE SEQUENCE [LARGE SCALE GENOMIC DNA]</scope>
    <source>
        <strain evidence="2 3">NCTC10702</strain>
    </source>
</reference>
<dbReference type="Pfam" id="PF02492">
    <property type="entry name" value="cobW"/>
    <property type="match status" value="1"/>
</dbReference>